<evidence type="ECO:0000256" key="7">
    <source>
        <dbReference type="ARBA" id="ARBA00022605"/>
    </source>
</evidence>
<dbReference type="GO" id="GO:0009014">
    <property type="term" value="F:succinyl-diaminopimelate desuccinylase activity"/>
    <property type="evidence" value="ECO:0007669"/>
    <property type="project" value="UniProtKB-UniRule"/>
</dbReference>
<evidence type="ECO:0000256" key="9">
    <source>
        <dbReference type="ARBA" id="ARBA00022801"/>
    </source>
</evidence>
<dbReference type="GO" id="GO:0006526">
    <property type="term" value="P:L-arginine biosynthetic process"/>
    <property type="evidence" value="ECO:0007669"/>
    <property type="project" value="TreeGrafter"/>
</dbReference>
<dbReference type="InterPro" id="IPR002933">
    <property type="entry name" value="Peptidase_M20"/>
</dbReference>
<evidence type="ECO:0000256" key="15">
    <source>
        <dbReference type="ARBA" id="ARBA00051301"/>
    </source>
</evidence>
<dbReference type="HAMAP" id="MF_01690">
    <property type="entry name" value="DapE"/>
    <property type="match status" value="1"/>
</dbReference>
<dbReference type="UniPathway" id="UPA00034">
    <property type="reaction ID" value="UER00021"/>
</dbReference>
<dbReference type="EC" id="3.5.1.18" evidence="5 16"/>
<evidence type="ECO:0000256" key="1">
    <source>
        <dbReference type="ARBA" id="ARBA00001941"/>
    </source>
</evidence>
<keyword evidence="11 16" id="KW-0220">Diaminopimelate biosynthesis</keyword>
<comment type="pathway">
    <text evidence="2 16">Amino-acid biosynthesis; L-lysine biosynthesis via DAP pathway; LL-2,6-diaminopimelate from (S)-tetrahydrodipicolinate (succinylase route): step 3/3.</text>
</comment>
<keyword evidence="13 16" id="KW-0170">Cobalt</keyword>
<keyword evidence="7 16" id="KW-0028">Amino-acid biosynthesis</keyword>
<comment type="subunit">
    <text evidence="4 16">Homodimer.</text>
</comment>
<dbReference type="InterPro" id="IPR050072">
    <property type="entry name" value="Peptidase_M20A"/>
</dbReference>
<dbReference type="Gene3D" id="3.40.630.10">
    <property type="entry name" value="Zn peptidases"/>
    <property type="match status" value="2"/>
</dbReference>
<dbReference type="NCBIfam" id="NF009557">
    <property type="entry name" value="PRK13009.1"/>
    <property type="match status" value="1"/>
</dbReference>
<accession>A0A3B1E024</accession>
<dbReference type="OrthoDB" id="9809784at2"/>
<dbReference type="SUPFAM" id="SSF55031">
    <property type="entry name" value="Bacterial exopeptidase dimerisation domain"/>
    <property type="match status" value="1"/>
</dbReference>
<proteinExistence type="inferred from homology"/>
<feature type="active site" description="Proton acceptor" evidence="16">
    <location>
        <position position="133"/>
    </location>
</feature>
<dbReference type="InterPro" id="IPR011650">
    <property type="entry name" value="Peptidase_M20_dimer"/>
</dbReference>
<name>A0A3B1E024_9GAMM</name>
<comment type="cofactor">
    <cofactor evidence="16">
        <name>Zn(2+)</name>
        <dbReference type="ChEBI" id="CHEBI:29105"/>
    </cofactor>
    <cofactor evidence="16">
        <name>Co(2+)</name>
        <dbReference type="ChEBI" id="CHEBI:48828"/>
    </cofactor>
    <text evidence="16">Binds 2 Zn(2+) or Co(2+) ions per subunit.</text>
</comment>
<comment type="similarity">
    <text evidence="3 16">Belongs to the peptidase M20A family. DapE subfamily.</text>
</comment>
<feature type="binding site" evidence="16">
    <location>
        <position position="134"/>
    </location>
    <ligand>
        <name>Zn(2+)</name>
        <dbReference type="ChEBI" id="CHEBI:29105"/>
        <label>2</label>
    </ligand>
</feature>
<sequence length="377" mass="42701">MYTTVLNLTQELINIPSISPSDLGCQEILINRLKSNGFFIERMNFKDTKNFWAWRGVGRTITFVGHTDVVPAGNKNNWNTPPFTSTISNGMLFGRGAVDMKGSIAAMFIAVENFIKQKPNYKGRISFLITSDEESSGKNGTKKIVSILKKRKENIDYCLVGEPTSEKKLGDCIKVGRRGSISADLTIYGKQGHVAYPNKVINPIHSALPFLLDLSSFSFGYEDDFFDPVTIQISKICSGANYTSNMVPGELQVSFNIRFGSSVTDKEIIDIVQKILFKYSFKYLISWKLHAKPFFSIPRKLCSVLTQSIYKNVNIRPTQKTNGGTSDGRFFFNWAKEIAEFGLLNLTIHQENECVNILDLFRLQKIYYDILNKLFYK</sequence>
<dbReference type="AlphaFoldDB" id="A0A3B1E024"/>
<evidence type="ECO:0000313" key="19">
    <source>
        <dbReference type="Proteomes" id="UP000271849"/>
    </source>
</evidence>
<gene>
    <name evidence="16 18" type="primary">dapE</name>
    <name evidence="18" type="ORF">BUCINSTRO3249_0065</name>
</gene>
<dbReference type="Gene3D" id="3.30.70.360">
    <property type="match status" value="1"/>
</dbReference>
<evidence type="ECO:0000256" key="14">
    <source>
        <dbReference type="ARBA" id="ARBA00031891"/>
    </source>
</evidence>
<dbReference type="InterPro" id="IPR005941">
    <property type="entry name" value="DapE_proteobac"/>
</dbReference>
<evidence type="ECO:0000256" key="2">
    <source>
        <dbReference type="ARBA" id="ARBA00005130"/>
    </source>
</evidence>
<evidence type="ECO:0000256" key="10">
    <source>
        <dbReference type="ARBA" id="ARBA00022833"/>
    </source>
</evidence>
<evidence type="ECO:0000256" key="11">
    <source>
        <dbReference type="ARBA" id="ARBA00022915"/>
    </source>
</evidence>
<dbReference type="PROSITE" id="PS00759">
    <property type="entry name" value="ARGE_DAPE_CPG2_2"/>
    <property type="match status" value="1"/>
</dbReference>
<dbReference type="Pfam" id="PF07687">
    <property type="entry name" value="M20_dimer"/>
    <property type="match status" value="1"/>
</dbReference>
<dbReference type="SUPFAM" id="SSF53187">
    <property type="entry name" value="Zn-dependent exopeptidases"/>
    <property type="match status" value="1"/>
</dbReference>
<feature type="active site" evidence="16">
    <location>
        <position position="68"/>
    </location>
</feature>
<feature type="binding site" evidence="16">
    <location>
        <position position="99"/>
    </location>
    <ligand>
        <name>Zn(2+)</name>
        <dbReference type="ChEBI" id="CHEBI:29105"/>
        <label>1</label>
    </ligand>
</feature>
<keyword evidence="12 16" id="KW-0457">Lysine biosynthesis</keyword>
<comment type="cofactor">
    <cofactor evidence="1">
        <name>Co(2+)</name>
        <dbReference type="ChEBI" id="CHEBI:48828"/>
    </cofactor>
</comment>
<evidence type="ECO:0000313" key="18">
    <source>
        <dbReference type="EMBL" id="VAX76295.1"/>
    </source>
</evidence>
<feature type="domain" description="Peptidase M20 dimerisation" evidence="17">
    <location>
        <begin position="175"/>
        <end position="276"/>
    </location>
</feature>
<keyword evidence="8 16" id="KW-0479">Metal-binding</keyword>
<dbReference type="Pfam" id="PF01546">
    <property type="entry name" value="Peptidase_M20"/>
    <property type="match status" value="1"/>
</dbReference>
<evidence type="ECO:0000256" key="8">
    <source>
        <dbReference type="ARBA" id="ARBA00022723"/>
    </source>
</evidence>
<dbReference type="PANTHER" id="PTHR43808">
    <property type="entry name" value="ACETYLORNITHINE DEACETYLASE"/>
    <property type="match status" value="1"/>
</dbReference>
<feature type="binding site" evidence="16">
    <location>
        <position position="162"/>
    </location>
    <ligand>
        <name>Zn(2+)</name>
        <dbReference type="ChEBI" id="CHEBI:29105"/>
        <label>1</label>
    </ligand>
</feature>
<dbReference type="Proteomes" id="UP000271849">
    <property type="component" value="Chromosome"/>
</dbReference>
<dbReference type="InterPro" id="IPR036264">
    <property type="entry name" value="Bact_exopeptidase_dim_dom"/>
</dbReference>
<evidence type="ECO:0000256" key="12">
    <source>
        <dbReference type="ARBA" id="ARBA00023154"/>
    </source>
</evidence>
<dbReference type="EMBL" id="LR025085">
    <property type="protein sequence ID" value="VAX76295.1"/>
    <property type="molecule type" value="Genomic_DNA"/>
</dbReference>
<evidence type="ECO:0000256" key="16">
    <source>
        <dbReference type="HAMAP-Rule" id="MF_01690"/>
    </source>
</evidence>
<evidence type="ECO:0000259" key="17">
    <source>
        <dbReference type="Pfam" id="PF07687"/>
    </source>
</evidence>
<dbReference type="STRING" id="1921549.GCA_900128825_00064"/>
<dbReference type="GO" id="GO:0008777">
    <property type="term" value="F:acetylornithine deacetylase activity"/>
    <property type="evidence" value="ECO:0007669"/>
    <property type="project" value="TreeGrafter"/>
</dbReference>
<dbReference type="GO" id="GO:0019877">
    <property type="term" value="P:diaminopimelate biosynthetic process"/>
    <property type="evidence" value="ECO:0007669"/>
    <property type="project" value="UniProtKB-UniRule"/>
</dbReference>
<dbReference type="GO" id="GO:0008270">
    <property type="term" value="F:zinc ion binding"/>
    <property type="evidence" value="ECO:0007669"/>
    <property type="project" value="UniProtKB-UniRule"/>
</dbReference>
<keyword evidence="10 16" id="KW-0862">Zinc</keyword>
<comment type="function">
    <text evidence="16">Catalyzes the hydrolysis of N-succinyl-L,L-diaminopimelic acid (SDAP), forming succinate and LL-2,6-diaminopimelate (DAP), an intermediate involved in the bacterial biosynthesis of lysine and meso-diaminopimelic acid, an essential component of bacterial cell walls.</text>
</comment>
<keyword evidence="9 16" id="KW-0378">Hydrolase</keyword>
<dbReference type="GO" id="GO:0050897">
    <property type="term" value="F:cobalt ion binding"/>
    <property type="evidence" value="ECO:0007669"/>
    <property type="project" value="UniProtKB-UniRule"/>
</dbReference>
<reference evidence="19" key="1">
    <citation type="submission" date="2018-09" db="EMBL/GenBank/DDBJ databases">
        <authorList>
            <person name="Manzano-Marin A."/>
            <person name="Manzano-Marin A."/>
        </authorList>
    </citation>
    <scope>NUCLEOTIDE SEQUENCE [LARGE SCALE GENOMIC DNA]</scope>
    <source>
        <strain evidence="19">BuCistrobi</strain>
    </source>
</reference>
<evidence type="ECO:0000256" key="3">
    <source>
        <dbReference type="ARBA" id="ARBA00006746"/>
    </source>
</evidence>
<feature type="binding site" evidence="16">
    <location>
        <position position="99"/>
    </location>
    <ligand>
        <name>Zn(2+)</name>
        <dbReference type="ChEBI" id="CHEBI:29105"/>
        <label>2</label>
    </ligand>
</feature>
<dbReference type="InterPro" id="IPR001261">
    <property type="entry name" value="ArgE/DapE_CS"/>
</dbReference>
<evidence type="ECO:0000256" key="6">
    <source>
        <dbReference type="ARBA" id="ARBA00022391"/>
    </source>
</evidence>
<dbReference type="NCBIfam" id="TIGR01246">
    <property type="entry name" value="dapE_proteo"/>
    <property type="match status" value="1"/>
</dbReference>
<comment type="catalytic activity">
    <reaction evidence="15 16">
        <text>N-succinyl-(2S,6S)-2,6-diaminopimelate + H2O = (2S,6S)-2,6-diaminopimelate + succinate</text>
        <dbReference type="Rhea" id="RHEA:22608"/>
        <dbReference type="ChEBI" id="CHEBI:15377"/>
        <dbReference type="ChEBI" id="CHEBI:30031"/>
        <dbReference type="ChEBI" id="CHEBI:57609"/>
        <dbReference type="ChEBI" id="CHEBI:58087"/>
        <dbReference type="EC" id="3.5.1.18"/>
    </reaction>
</comment>
<evidence type="ECO:0000256" key="13">
    <source>
        <dbReference type="ARBA" id="ARBA00023285"/>
    </source>
</evidence>
<dbReference type="CDD" id="cd03891">
    <property type="entry name" value="M20_DapE_proteobac"/>
    <property type="match status" value="1"/>
</dbReference>
<protein>
    <recommendedName>
        <fullName evidence="6 16">Succinyl-diaminopimelate desuccinylase</fullName>
        <shortName evidence="16">SDAP desuccinylase</shortName>
        <ecNumber evidence="5 16">3.5.1.18</ecNumber>
    </recommendedName>
    <alternativeName>
        <fullName evidence="14 16">N-succinyl-LL-2,6-diaminoheptanedioate amidohydrolase</fullName>
    </alternativeName>
</protein>
<feature type="binding site" evidence="16">
    <location>
        <position position="66"/>
    </location>
    <ligand>
        <name>Zn(2+)</name>
        <dbReference type="ChEBI" id="CHEBI:29105"/>
        <label>1</label>
    </ligand>
</feature>
<feature type="binding site" evidence="16">
    <location>
        <position position="349"/>
    </location>
    <ligand>
        <name>Zn(2+)</name>
        <dbReference type="ChEBI" id="CHEBI:29105"/>
        <label>2</label>
    </ligand>
</feature>
<organism evidence="18 19">
    <name type="scientific">Buchnera aphidicola</name>
    <name type="common">Cinara strobi</name>
    <dbReference type="NCBI Taxonomy" id="1921549"/>
    <lineage>
        <taxon>Bacteria</taxon>
        <taxon>Pseudomonadati</taxon>
        <taxon>Pseudomonadota</taxon>
        <taxon>Gammaproteobacteria</taxon>
        <taxon>Enterobacterales</taxon>
        <taxon>Erwiniaceae</taxon>
        <taxon>Buchnera</taxon>
    </lineage>
</organism>
<dbReference type="PANTHER" id="PTHR43808:SF31">
    <property type="entry name" value="N-ACETYL-L-CITRULLINE DEACETYLASE"/>
    <property type="match status" value="1"/>
</dbReference>
<dbReference type="GO" id="GO:0009089">
    <property type="term" value="P:lysine biosynthetic process via diaminopimelate"/>
    <property type="evidence" value="ECO:0007669"/>
    <property type="project" value="UniProtKB-UniRule"/>
</dbReference>
<evidence type="ECO:0000256" key="5">
    <source>
        <dbReference type="ARBA" id="ARBA00011921"/>
    </source>
</evidence>
<evidence type="ECO:0000256" key="4">
    <source>
        <dbReference type="ARBA" id="ARBA00011738"/>
    </source>
</evidence>
<dbReference type="RefSeq" id="WP_158348940.1">
    <property type="nucleotide sequence ID" value="NZ_LR025085.1"/>
</dbReference>